<feature type="transmembrane region" description="Helical" evidence="8">
    <location>
        <begin position="323"/>
        <end position="344"/>
    </location>
</feature>
<feature type="transmembrane region" description="Helical" evidence="8">
    <location>
        <begin position="266"/>
        <end position="286"/>
    </location>
</feature>
<keyword evidence="7 8" id="KW-0472">Membrane</keyword>
<dbReference type="SUPFAM" id="SSF103473">
    <property type="entry name" value="MFS general substrate transporter"/>
    <property type="match status" value="1"/>
</dbReference>
<dbReference type="PANTHER" id="PTHR23522">
    <property type="entry name" value="BLL5896 PROTEIN"/>
    <property type="match status" value="1"/>
</dbReference>
<keyword evidence="6 8" id="KW-1133">Transmembrane helix</keyword>
<dbReference type="GO" id="GO:0022857">
    <property type="term" value="F:transmembrane transporter activity"/>
    <property type="evidence" value="ECO:0007669"/>
    <property type="project" value="InterPro"/>
</dbReference>
<proteinExistence type="predicted"/>
<keyword evidence="13" id="KW-1185">Reference proteome</keyword>
<feature type="transmembrane region" description="Helical" evidence="8">
    <location>
        <begin position="202"/>
        <end position="223"/>
    </location>
</feature>
<comment type="caution">
    <text evidence="10">The sequence shown here is derived from an EMBL/GenBank/DDBJ whole genome shotgun (WGS) entry which is preliminary data.</text>
</comment>
<evidence type="ECO:0000313" key="10">
    <source>
        <dbReference type="EMBL" id="MVX59214.1"/>
    </source>
</evidence>
<dbReference type="EMBL" id="WSRS01000050">
    <property type="protein sequence ID" value="MVX59214.1"/>
    <property type="molecule type" value="Genomic_DNA"/>
</dbReference>
<reference evidence="11 13" key="2">
    <citation type="submission" date="2020-07" db="EMBL/GenBank/DDBJ databases">
        <title>MOT database genomes.</title>
        <authorList>
            <person name="Joseph S."/>
            <person name="Aduse-Opoku J."/>
            <person name="Hashim A."/>
            <person name="Wade W."/>
            <person name="Curtis M."/>
        </authorList>
    </citation>
    <scope>NUCLEOTIDE SEQUENCE [LARGE SCALE GENOMIC DNA]</scope>
    <source>
        <strain evidence="11 13">CCW311</strain>
    </source>
</reference>
<keyword evidence="5 8" id="KW-0812">Transmembrane</keyword>
<gene>
    <name evidence="10" type="ORF">E5983_06125</name>
    <name evidence="11" type="ORF">HZY93_07380</name>
</gene>
<feature type="transmembrane region" description="Helical" evidence="8">
    <location>
        <begin position="98"/>
        <end position="120"/>
    </location>
</feature>
<evidence type="ECO:0000256" key="6">
    <source>
        <dbReference type="ARBA" id="ARBA00022989"/>
    </source>
</evidence>
<evidence type="ECO:0000313" key="13">
    <source>
        <dbReference type="Proteomes" id="UP000563349"/>
    </source>
</evidence>
<keyword evidence="3" id="KW-1003">Cell membrane</keyword>
<dbReference type="GO" id="GO:0005886">
    <property type="term" value="C:plasma membrane"/>
    <property type="evidence" value="ECO:0007669"/>
    <property type="project" value="UniProtKB-SubCell"/>
</dbReference>
<accession>A0A7X3KCG5</accession>
<feature type="transmembrane region" description="Helical" evidence="8">
    <location>
        <begin position="158"/>
        <end position="177"/>
    </location>
</feature>
<evidence type="ECO:0000313" key="12">
    <source>
        <dbReference type="Proteomes" id="UP000461595"/>
    </source>
</evidence>
<dbReference type="RefSeq" id="WP_160333002.1">
    <property type="nucleotide sequence ID" value="NZ_CATKDJ010000180.1"/>
</dbReference>
<evidence type="ECO:0000256" key="5">
    <source>
        <dbReference type="ARBA" id="ARBA00022692"/>
    </source>
</evidence>
<evidence type="ECO:0000313" key="11">
    <source>
        <dbReference type="EMBL" id="NYS49766.1"/>
    </source>
</evidence>
<dbReference type="Pfam" id="PF07690">
    <property type="entry name" value="MFS_1"/>
    <property type="match status" value="1"/>
</dbReference>
<keyword evidence="4" id="KW-0997">Cell inner membrane</keyword>
<dbReference type="AlphaFoldDB" id="A0A7X3KCG5"/>
<feature type="transmembrane region" description="Helical" evidence="8">
    <location>
        <begin position="12"/>
        <end position="35"/>
    </location>
</feature>
<dbReference type="Gene3D" id="1.20.1250.20">
    <property type="entry name" value="MFS general substrate transporter like domains"/>
    <property type="match status" value="2"/>
</dbReference>
<evidence type="ECO:0000259" key="9">
    <source>
        <dbReference type="PROSITE" id="PS50850"/>
    </source>
</evidence>
<dbReference type="OrthoDB" id="1650886at2"/>
<dbReference type="Proteomes" id="UP000563349">
    <property type="component" value="Unassembled WGS sequence"/>
</dbReference>
<dbReference type="InterPro" id="IPR036259">
    <property type="entry name" value="MFS_trans_sf"/>
</dbReference>
<keyword evidence="2" id="KW-0813">Transport</keyword>
<dbReference type="InterPro" id="IPR020846">
    <property type="entry name" value="MFS_dom"/>
</dbReference>
<dbReference type="PROSITE" id="PS50850">
    <property type="entry name" value="MFS"/>
    <property type="match status" value="1"/>
</dbReference>
<feature type="transmembrane region" description="Helical" evidence="8">
    <location>
        <begin position="235"/>
        <end position="259"/>
    </location>
</feature>
<evidence type="ECO:0000256" key="3">
    <source>
        <dbReference type="ARBA" id="ARBA00022475"/>
    </source>
</evidence>
<evidence type="ECO:0000256" key="7">
    <source>
        <dbReference type="ARBA" id="ARBA00023136"/>
    </source>
</evidence>
<sequence>MVQRSASLYFRYFLMYTFFYLSWALFSAILSIYMLDLGYSASQVSLVVSVSFFTSVLSQPVMGYLNDRLGIKPVTVVGLGLALAGGVIFLLSNQLWGLVLGYSLAIMMINGINPVMDLLAAKSPYKYGSIRVWGTIGYATGTQLAGVLYQLIHPQAIYVAFLGTLFLSILGVLGLPIEKEDIPVKQKQEESFLNDVLKNKPYLLALAIIALFSGVANVGHTYIPAMLEASGLTVSQASTIVSLAVICEAPLIFYSYLFMDRYPSKVLILFPLFFMTLQFVFFGLASPLGFKIFGTLLAKHAANMTLIMLTLKLVNTLVGPRFVMTGMALIQTAKSLLSIVVQTWAGWLIDSSGYELMSWVMVGLLLLVFLMVPFLRVDESKGEKLFS</sequence>
<organism evidence="10 12">
    <name type="scientific">Streptococcus danieliae</name>
    <dbReference type="NCBI Taxonomy" id="747656"/>
    <lineage>
        <taxon>Bacteria</taxon>
        <taxon>Bacillati</taxon>
        <taxon>Bacillota</taxon>
        <taxon>Bacilli</taxon>
        <taxon>Lactobacillales</taxon>
        <taxon>Streptococcaceae</taxon>
        <taxon>Streptococcus</taxon>
    </lineage>
</organism>
<evidence type="ECO:0000256" key="1">
    <source>
        <dbReference type="ARBA" id="ARBA00004429"/>
    </source>
</evidence>
<name>A0A7X3KCG5_9STRE</name>
<evidence type="ECO:0000256" key="4">
    <source>
        <dbReference type="ARBA" id="ARBA00022519"/>
    </source>
</evidence>
<dbReference type="PANTHER" id="PTHR23522:SF10">
    <property type="entry name" value="3-PHENYLPROPIONIC ACID TRANSPORTER-RELATED"/>
    <property type="match status" value="1"/>
</dbReference>
<feature type="transmembrane region" description="Helical" evidence="8">
    <location>
        <begin position="41"/>
        <end position="62"/>
    </location>
</feature>
<feature type="transmembrane region" description="Helical" evidence="8">
    <location>
        <begin position="132"/>
        <end position="152"/>
    </location>
</feature>
<dbReference type="InterPro" id="IPR011701">
    <property type="entry name" value="MFS"/>
</dbReference>
<feature type="transmembrane region" description="Helical" evidence="8">
    <location>
        <begin position="74"/>
        <end position="92"/>
    </location>
</feature>
<feature type="domain" description="Major facilitator superfamily (MFS) profile" evidence="9">
    <location>
        <begin position="8"/>
        <end position="381"/>
    </location>
</feature>
<evidence type="ECO:0000256" key="2">
    <source>
        <dbReference type="ARBA" id="ARBA00022448"/>
    </source>
</evidence>
<protein>
    <submittedName>
        <fullName evidence="10">MFS transporter</fullName>
    </submittedName>
</protein>
<dbReference type="Proteomes" id="UP000461595">
    <property type="component" value="Unassembled WGS sequence"/>
</dbReference>
<feature type="transmembrane region" description="Helical" evidence="8">
    <location>
        <begin position="356"/>
        <end position="375"/>
    </location>
</feature>
<evidence type="ECO:0000256" key="8">
    <source>
        <dbReference type="SAM" id="Phobius"/>
    </source>
</evidence>
<reference evidence="10 12" key="1">
    <citation type="submission" date="2019-12" db="EMBL/GenBank/DDBJ databases">
        <title>Microbes associate with the intestines of laboratory mice.</title>
        <authorList>
            <person name="Navarre W."/>
            <person name="Wong E."/>
        </authorList>
    </citation>
    <scope>NUCLEOTIDE SEQUENCE [LARGE SCALE GENOMIC DNA]</scope>
    <source>
        <strain evidence="10 12">NM51_B2-22</strain>
    </source>
</reference>
<comment type="subcellular location">
    <subcellularLocation>
        <location evidence="1">Cell inner membrane</location>
        <topology evidence="1">Multi-pass membrane protein</topology>
    </subcellularLocation>
</comment>
<dbReference type="EMBL" id="JACBYG010000120">
    <property type="protein sequence ID" value="NYS49766.1"/>
    <property type="molecule type" value="Genomic_DNA"/>
</dbReference>